<evidence type="ECO:0000313" key="2">
    <source>
        <dbReference type="EMBL" id="EEY63618.1"/>
    </source>
</evidence>
<dbReference type="AlphaFoldDB" id="D0MVF5"/>
<dbReference type="EMBL" id="DS028120">
    <property type="protein sequence ID" value="EEY63618.1"/>
    <property type="molecule type" value="Genomic_DNA"/>
</dbReference>
<organism evidence="2 3">
    <name type="scientific">Phytophthora infestans (strain T30-4)</name>
    <name type="common">Potato late blight agent</name>
    <dbReference type="NCBI Taxonomy" id="403677"/>
    <lineage>
        <taxon>Eukaryota</taxon>
        <taxon>Sar</taxon>
        <taxon>Stramenopiles</taxon>
        <taxon>Oomycota</taxon>
        <taxon>Peronosporomycetes</taxon>
        <taxon>Peronosporales</taxon>
        <taxon>Peronosporaceae</taxon>
        <taxon>Phytophthora</taxon>
    </lineage>
</organism>
<sequence length="71" mass="7961">MPASVKRTTRCNGSQMVGTLSRASRTDLRRLPAVEVQSLQSSGSVGLQTPCRVLVQYWTMDMSSKMRDQRE</sequence>
<protein>
    <submittedName>
        <fullName evidence="2">Uncharacterized protein</fullName>
    </submittedName>
</protein>
<reference evidence="3" key="1">
    <citation type="journal article" date="2009" name="Nature">
        <title>Genome sequence and analysis of the Irish potato famine pathogen Phytophthora infestans.</title>
        <authorList>
            <consortium name="The Broad Institute Genome Sequencing Platform"/>
            <person name="Haas B.J."/>
            <person name="Kamoun S."/>
            <person name="Zody M.C."/>
            <person name="Jiang R.H."/>
            <person name="Handsaker R.E."/>
            <person name="Cano L.M."/>
            <person name="Grabherr M."/>
            <person name="Kodira C.D."/>
            <person name="Raffaele S."/>
            <person name="Torto-Alalibo T."/>
            <person name="Bozkurt T.O."/>
            <person name="Ah-Fong A.M."/>
            <person name="Alvarado L."/>
            <person name="Anderson V.L."/>
            <person name="Armstrong M.R."/>
            <person name="Avrova A."/>
            <person name="Baxter L."/>
            <person name="Beynon J."/>
            <person name="Boevink P.C."/>
            <person name="Bollmann S.R."/>
            <person name="Bos J.I."/>
            <person name="Bulone V."/>
            <person name="Cai G."/>
            <person name="Cakir C."/>
            <person name="Carrington J.C."/>
            <person name="Chawner M."/>
            <person name="Conti L."/>
            <person name="Costanzo S."/>
            <person name="Ewan R."/>
            <person name="Fahlgren N."/>
            <person name="Fischbach M.A."/>
            <person name="Fugelstad J."/>
            <person name="Gilroy E.M."/>
            <person name="Gnerre S."/>
            <person name="Green P.J."/>
            <person name="Grenville-Briggs L.J."/>
            <person name="Griffith J."/>
            <person name="Grunwald N.J."/>
            <person name="Horn K."/>
            <person name="Horner N.R."/>
            <person name="Hu C.H."/>
            <person name="Huitema E."/>
            <person name="Jeong D.H."/>
            <person name="Jones A.M."/>
            <person name="Jones J.D."/>
            <person name="Jones R.W."/>
            <person name="Karlsson E.K."/>
            <person name="Kunjeti S.G."/>
            <person name="Lamour K."/>
            <person name="Liu Z."/>
            <person name="Ma L."/>
            <person name="Maclean D."/>
            <person name="Chibucos M.C."/>
            <person name="McDonald H."/>
            <person name="McWalters J."/>
            <person name="Meijer H.J."/>
            <person name="Morgan W."/>
            <person name="Morris P.F."/>
            <person name="Munro C.A."/>
            <person name="O'Neill K."/>
            <person name="Ospina-Giraldo M."/>
            <person name="Pinzon A."/>
            <person name="Pritchard L."/>
            <person name="Ramsahoye B."/>
            <person name="Ren Q."/>
            <person name="Restrepo S."/>
            <person name="Roy S."/>
            <person name="Sadanandom A."/>
            <person name="Savidor A."/>
            <person name="Schornack S."/>
            <person name="Schwartz D.C."/>
            <person name="Schumann U.D."/>
            <person name="Schwessinger B."/>
            <person name="Seyer L."/>
            <person name="Sharpe T."/>
            <person name="Silvar C."/>
            <person name="Song J."/>
            <person name="Studholme D.J."/>
            <person name="Sykes S."/>
            <person name="Thines M."/>
            <person name="van de Vondervoort P.J."/>
            <person name="Phuntumart V."/>
            <person name="Wawra S."/>
            <person name="Weide R."/>
            <person name="Win J."/>
            <person name="Young C."/>
            <person name="Zhou S."/>
            <person name="Fry W."/>
            <person name="Meyers B.C."/>
            <person name="van West P."/>
            <person name="Ristaino J."/>
            <person name="Govers F."/>
            <person name="Birch P.R."/>
            <person name="Whisson S.C."/>
            <person name="Judelson H.S."/>
            <person name="Nusbaum C."/>
        </authorList>
    </citation>
    <scope>NUCLEOTIDE SEQUENCE [LARGE SCALE GENOMIC DNA]</scope>
    <source>
        <strain evidence="3">T30-4</strain>
    </source>
</reference>
<dbReference type="Proteomes" id="UP000006643">
    <property type="component" value="Unassembled WGS sequence"/>
</dbReference>
<accession>D0MVF5</accession>
<dbReference type="KEGG" id="pif:PITG_02083"/>
<evidence type="ECO:0000256" key="1">
    <source>
        <dbReference type="SAM" id="MobiDB-lite"/>
    </source>
</evidence>
<feature type="region of interest" description="Disordered" evidence="1">
    <location>
        <begin position="1"/>
        <end position="21"/>
    </location>
</feature>
<evidence type="ECO:0000313" key="3">
    <source>
        <dbReference type="Proteomes" id="UP000006643"/>
    </source>
</evidence>
<name>D0MVF5_PHYIT</name>
<keyword evidence="3" id="KW-1185">Reference proteome</keyword>
<feature type="compositionally biased region" description="Polar residues" evidence="1">
    <location>
        <begin position="10"/>
        <end position="21"/>
    </location>
</feature>
<gene>
    <name evidence="2" type="ORF">PITG_02083</name>
</gene>
<dbReference type="RefSeq" id="XP_002907054.1">
    <property type="nucleotide sequence ID" value="XM_002907008.1"/>
</dbReference>
<proteinExistence type="predicted"/>
<dbReference type="GeneID" id="9478619"/>
<dbReference type="InParanoid" id="D0MVF5"/>
<dbReference type="VEuPathDB" id="FungiDB:PITG_02083"/>
<dbReference type="HOGENOM" id="CLU_2745540_0_0_1"/>